<comment type="caution">
    <text evidence="3">The sequence shown here is derived from an EMBL/GenBank/DDBJ whole genome shotgun (WGS) entry which is preliminary data.</text>
</comment>
<feature type="domain" description="Bulb-type lectin" evidence="2">
    <location>
        <begin position="1"/>
        <end position="123"/>
    </location>
</feature>
<dbReference type="SMART" id="SM00108">
    <property type="entry name" value="B_lectin"/>
    <property type="match status" value="2"/>
</dbReference>
<dbReference type="PRINTS" id="PR01217">
    <property type="entry name" value="PRICHEXTENSN"/>
</dbReference>
<dbReference type="EMBL" id="ADBJ01000051">
    <property type="protein sequence ID" value="EFA75695.1"/>
    <property type="molecule type" value="Genomic_DNA"/>
</dbReference>
<dbReference type="SUPFAM" id="SSF51110">
    <property type="entry name" value="alpha-D-mannose-specific plant lectins"/>
    <property type="match status" value="2"/>
</dbReference>
<sequence length="377" mass="41354">MRDRDRLCMNETIVSNSASNFIKNGSFYAVMQNDGNFVIYNCRTFVPSNAVWSTGTHNKSNYAPFRLIMQQDGNLVVYDSRNHPLWASNTDRQGSHPHTIVLNSGGVLELFDSHHRMLWHSSNPPSCPPPSHGRHHPHHRPSPAVCPPAPTVVQVPVPVPVPVYPSYPTAPSPYQPTTAYPSPYQPSPSPYQPSPSPYPPATGYPGSQPYPGSIPPPATGYPGAYPGSVPPPATVIVQPVAARPARADTMTDNERLVSNGRSVITSENGIYHLVMQQDGNLVLYRGSKWVNQYAEWSSKTYGVSPHSPFTATVTSDGNIMVMDGHHRMIWQSGSSCHKQGPFYLQVTNYGSLNLTNIHGEQIWSSSALVNFVGSLFK</sequence>
<evidence type="ECO:0000313" key="4">
    <source>
        <dbReference type="Proteomes" id="UP000001396"/>
    </source>
</evidence>
<gene>
    <name evidence="3" type="ORF">PPL_10748</name>
</gene>
<dbReference type="Proteomes" id="UP000001396">
    <property type="component" value="Unassembled WGS sequence"/>
</dbReference>
<dbReference type="InParanoid" id="D3BSC2"/>
<reference evidence="3 4" key="1">
    <citation type="journal article" date="2011" name="Genome Res.">
        <title>Phylogeny-wide analysis of social amoeba genomes highlights ancient origins for complex intercellular communication.</title>
        <authorList>
            <person name="Heidel A.J."/>
            <person name="Lawal H.M."/>
            <person name="Felder M."/>
            <person name="Schilde C."/>
            <person name="Helps N.R."/>
            <person name="Tunggal B."/>
            <person name="Rivero F."/>
            <person name="John U."/>
            <person name="Schleicher M."/>
            <person name="Eichinger L."/>
            <person name="Platzer M."/>
            <person name="Noegel A.A."/>
            <person name="Schaap P."/>
            <person name="Gloeckner G."/>
        </authorList>
    </citation>
    <scope>NUCLEOTIDE SEQUENCE [LARGE SCALE GENOMIC DNA]</scope>
    <source>
        <strain evidence="4">ATCC 26659 / Pp 5 / PN500</strain>
    </source>
</reference>
<feature type="compositionally biased region" description="Basic residues" evidence="1">
    <location>
        <begin position="132"/>
        <end position="141"/>
    </location>
</feature>
<evidence type="ECO:0000313" key="3">
    <source>
        <dbReference type="EMBL" id="EFA75695.1"/>
    </source>
</evidence>
<dbReference type="GeneID" id="31366217"/>
<proteinExistence type="predicted"/>
<accession>D3BSC2</accession>
<feature type="region of interest" description="Disordered" evidence="1">
    <location>
        <begin position="121"/>
        <end position="145"/>
    </location>
</feature>
<feature type="region of interest" description="Disordered" evidence="1">
    <location>
        <begin position="176"/>
        <end position="226"/>
    </location>
</feature>
<protein>
    <recommendedName>
        <fullName evidence="2">Bulb-type lectin domain-containing protein</fullName>
    </recommendedName>
</protein>
<feature type="compositionally biased region" description="Pro residues" evidence="1">
    <location>
        <begin position="183"/>
        <end position="202"/>
    </location>
</feature>
<keyword evidence="4" id="KW-1185">Reference proteome</keyword>
<dbReference type="InterPro" id="IPR001480">
    <property type="entry name" value="Bulb-type_lectin_dom"/>
</dbReference>
<dbReference type="AlphaFoldDB" id="D3BSC2"/>
<dbReference type="RefSeq" id="XP_020427829.1">
    <property type="nucleotide sequence ID" value="XM_020581513.1"/>
</dbReference>
<name>D3BSC2_HETP5</name>
<organism evidence="3 4">
    <name type="scientific">Heterostelium pallidum (strain ATCC 26659 / Pp 5 / PN500)</name>
    <name type="common">Cellular slime mold</name>
    <name type="synonym">Polysphondylium pallidum</name>
    <dbReference type="NCBI Taxonomy" id="670386"/>
    <lineage>
        <taxon>Eukaryota</taxon>
        <taxon>Amoebozoa</taxon>
        <taxon>Evosea</taxon>
        <taxon>Eumycetozoa</taxon>
        <taxon>Dictyostelia</taxon>
        <taxon>Acytosteliales</taxon>
        <taxon>Acytosteliaceae</taxon>
        <taxon>Heterostelium</taxon>
    </lineage>
</organism>
<dbReference type="PROSITE" id="PS50927">
    <property type="entry name" value="BULB_LECTIN"/>
    <property type="match status" value="2"/>
</dbReference>
<evidence type="ECO:0000256" key="1">
    <source>
        <dbReference type="SAM" id="MobiDB-lite"/>
    </source>
</evidence>
<dbReference type="InterPro" id="IPR036426">
    <property type="entry name" value="Bulb-type_lectin_dom_sf"/>
</dbReference>
<evidence type="ECO:0000259" key="2">
    <source>
        <dbReference type="PROSITE" id="PS50927"/>
    </source>
</evidence>
<dbReference type="Gene3D" id="2.90.10.10">
    <property type="entry name" value="Bulb-type lectin domain"/>
    <property type="match status" value="4"/>
</dbReference>
<feature type="domain" description="Bulb-type lectin" evidence="2">
    <location>
        <begin position="248"/>
        <end position="367"/>
    </location>
</feature>